<dbReference type="KEGG" id="msq:BKP64_03600"/>
<gene>
    <name evidence="1" type="ORF">BKP64_03600</name>
</gene>
<organism evidence="1 2">
    <name type="scientific">Marinobacter salinus</name>
    <dbReference type="NCBI Taxonomy" id="1874317"/>
    <lineage>
        <taxon>Bacteria</taxon>
        <taxon>Pseudomonadati</taxon>
        <taxon>Pseudomonadota</taxon>
        <taxon>Gammaproteobacteria</taxon>
        <taxon>Pseudomonadales</taxon>
        <taxon>Marinobacteraceae</taxon>
        <taxon>Marinobacter</taxon>
    </lineage>
</organism>
<proteinExistence type="predicted"/>
<dbReference type="Proteomes" id="UP000177445">
    <property type="component" value="Chromosome"/>
</dbReference>
<sequence length="60" mass="6650">MVSFDLSEASEIRLVGLSRAARFYKAVKESLFIIIPSHDFYVTVESAGVVSVVHVVHTIK</sequence>
<reference evidence="1 2" key="1">
    <citation type="submission" date="2016-10" db="EMBL/GenBank/DDBJ databases">
        <title>Marinobacter salinus sp. nov., a moderately halophilic bacterium isolated from a tidal flat environment.</title>
        <authorList>
            <person name="Park S.-J."/>
        </authorList>
    </citation>
    <scope>NUCLEOTIDE SEQUENCE [LARGE SCALE GENOMIC DNA]</scope>
    <source>
        <strain evidence="1 2">Hb8</strain>
    </source>
</reference>
<dbReference type="EMBL" id="CP017715">
    <property type="protein sequence ID" value="AOY87339.1"/>
    <property type="molecule type" value="Genomic_DNA"/>
</dbReference>
<name>A0A1D9GIA4_9GAMM</name>
<evidence type="ECO:0000313" key="1">
    <source>
        <dbReference type="EMBL" id="AOY87339.1"/>
    </source>
</evidence>
<accession>A0A1D9GIA4</accession>
<dbReference type="AlphaFoldDB" id="A0A1D9GIA4"/>
<dbReference type="STRING" id="1874317.BKP64_03600"/>
<protein>
    <submittedName>
        <fullName evidence="1">Uncharacterized protein</fullName>
    </submittedName>
</protein>
<evidence type="ECO:0000313" key="2">
    <source>
        <dbReference type="Proteomes" id="UP000177445"/>
    </source>
</evidence>
<keyword evidence="2" id="KW-1185">Reference proteome</keyword>